<accession>A0A8H5ZD63</accession>
<organism evidence="2 3">
    <name type="scientific">Cochliobolus sativus</name>
    <name type="common">Common root rot and spot blotch fungus</name>
    <name type="synonym">Bipolaris sorokiniana</name>
    <dbReference type="NCBI Taxonomy" id="45130"/>
    <lineage>
        <taxon>Eukaryota</taxon>
        <taxon>Fungi</taxon>
        <taxon>Dikarya</taxon>
        <taxon>Ascomycota</taxon>
        <taxon>Pezizomycotina</taxon>
        <taxon>Dothideomycetes</taxon>
        <taxon>Pleosporomycetidae</taxon>
        <taxon>Pleosporales</taxon>
        <taxon>Pleosporineae</taxon>
        <taxon>Pleosporaceae</taxon>
        <taxon>Bipolaris</taxon>
    </lineage>
</organism>
<dbReference type="EMBL" id="WNKQ01000011">
    <property type="protein sequence ID" value="KAF5848096.1"/>
    <property type="molecule type" value="Genomic_DNA"/>
</dbReference>
<feature type="chain" id="PRO_5034654043" evidence="1">
    <location>
        <begin position="19"/>
        <end position="328"/>
    </location>
</feature>
<evidence type="ECO:0000313" key="2">
    <source>
        <dbReference type="EMBL" id="KAF5848096.1"/>
    </source>
</evidence>
<proteinExistence type="predicted"/>
<protein>
    <submittedName>
        <fullName evidence="2">Uncharacterized protein</fullName>
    </submittedName>
</protein>
<feature type="signal peptide" evidence="1">
    <location>
        <begin position="1"/>
        <end position="18"/>
    </location>
</feature>
<gene>
    <name evidence="2" type="ORF">GGP41_005529</name>
</gene>
<evidence type="ECO:0000313" key="3">
    <source>
        <dbReference type="Proteomes" id="UP000624244"/>
    </source>
</evidence>
<name>A0A8H5ZD63_COCSA</name>
<evidence type="ECO:0000256" key="1">
    <source>
        <dbReference type="SAM" id="SignalP"/>
    </source>
</evidence>
<dbReference type="AlphaFoldDB" id="A0A8H5ZD63"/>
<comment type="caution">
    <text evidence="2">The sequence shown here is derived from an EMBL/GenBank/DDBJ whole genome shotgun (WGS) entry which is preliminary data.</text>
</comment>
<dbReference type="Proteomes" id="UP000624244">
    <property type="component" value="Unassembled WGS sequence"/>
</dbReference>
<sequence>MRSYVAVSIFAFSASVLSAPTPQLGLNNVVGSVTGTATGTVGSLTGTVGKTVDPVTGVVSDDVNLEGVTGLLKEKRQLEVVNGLTRPVTDLTKPVTDIVGDATKIRVLGNARRQLNIAPVAGLTETVDRVTDSINLSGAVKGVNADVNSKRQLNIAPVAGLTKTVDGVTNSINLSGAVKGVNADVNSKRQLLNLDTTTESVDSLTGLNSNELTADVTHGQVVDTGNLLNLDLNVKRGVPVVQDLPLGGGVSGILDNTPVVGGLTNTVNSLTGDLDPVTGLVYETAKPVTDATEVLDVRAPLLEEVEVKSTVGDVNVPALKDLPVVNDI</sequence>
<keyword evidence="1" id="KW-0732">Signal</keyword>
<reference evidence="2" key="1">
    <citation type="submission" date="2019-11" db="EMBL/GenBank/DDBJ databases">
        <title>Bipolaris sorokiniana Genome sequencing.</title>
        <authorList>
            <person name="Wang H."/>
        </authorList>
    </citation>
    <scope>NUCLEOTIDE SEQUENCE</scope>
</reference>